<evidence type="ECO:0000256" key="1">
    <source>
        <dbReference type="ARBA" id="ARBA00023015"/>
    </source>
</evidence>
<keyword evidence="1" id="KW-0805">Transcription regulation</keyword>
<dbReference type="Pfam" id="PF00717">
    <property type="entry name" value="Peptidase_S24"/>
    <property type="match status" value="1"/>
</dbReference>
<dbReference type="PANTHER" id="PTHR40661">
    <property type="match status" value="1"/>
</dbReference>
<evidence type="ECO:0000256" key="2">
    <source>
        <dbReference type="ARBA" id="ARBA00023125"/>
    </source>
</evidence>
<dbReference type="InterPro" id="IPR010982">
    <property type="entry name" value="Lambda_DNA-bd_dom_sf"/>
</dbReference>
<organism evidence="5 6">
    <name type="scientific">Burkholderia ubonensis</name>
    <dbReference type="NCBI Taxonomy" id="101571"/>
    <lineage>
        <taxon>Bacteria</taxon>
        <taxon>Pseudomonadati</taxon>
        <taxon>Pseudomonadota</taxon>
        <taxon>Betaproteobacteria</taxon>
        <taxon>Burkholderiales</taxon>
        <taxon>Burkholderiaceae</taxon>
        <taxon>Burkholderia</taxon>
        <taxon>Burkholderia cepacia complex</taxon>
    </lineage>
</organism>
<accession>A0ABD4DZD9</accession>
<evidence type="ECO:0000313" key="6">
    <source>
        <dbReference type="Proteomes" id="UP000057910"/>
    </source>
</evidence>
<dbReference type="InterPro" id="IPR001387">
    <property type="entry name" value="Cro/C1-type_HTH"/>
</dbReference>
<sequence>MSQGQLAREAGMTQPSISSLERNESKFTASIGSIAHVLHVSALWLETGLGDKKIPNQPQGFRRTFKGGSDMEFEITVLPSKGSCGGNSGGKPDVSDIQAALLPIFKDQGFFYRFEVEPTDVIAIIADGDSGANFIMHGDTVFFRTSQCDRLESGLIYALDTPDGPRIKRVHRRSDGHVVLSCDNPDKVRYPDEDYTAAAAENLKLIGKYFYRQG</sequence>
<reference evidence="5 6" key="1">
    <citation type="submission" date="2015-11" db="EMBL/GenBank/DDBJ databases">
        <title>Expanding the genomic diversity of Burkholderia species for the development of highly accurate diagnostics.</title>
        <authorList>
            <person name="Sahl J."/>
            <person name="Keim P."/>
            <person name="Wagner D."/>
        </authorList>
    </citation>
    <scope>NUCLEOTIDE SEQUENCE [LARGE SCALE GENOMIC DNA]</scope>
    <source>
        <strain evidence="5 6">MSMB1585WGS</strain>
    </source>
</reference>
<evidence type="ECO:0000313" key="5">
    <source>
        <dbReference type="EMBL" id="KVN83474.1"/>
    </source>
</evidence>
<dbReference type="InterPro" id="IPR039418">
    <property type="entry name" value="LexA-like"/>
</dbReference>
<proteinExistence type="predicted"/>
<keyword evidence="3" id="KW-0804">Transcription</keyword>
<dbReference type="GO" id="GO:0003677">
    <property type="term" value="F:DNA binding"/>
    <property type="evidence" value="ECO:0007669"/>
    <property type="project" value="UniProtKB-KW"/>
</dbReference>
<name>A0ABD4DZD9_9BURK</name>
<dbReference type="Gene3D" id="1.10.260.40">
    <property type="entry name" value="lambda repressor-like DNA-binding domains"/>
    <property type="match status" value="1"/>
</dbReference>
<dbReference type="InterPro" id="IPR036286">
    <property type="entry name" value="LexA/Signal_pep-like_sf"/>
</dbReference>
<dbReference type="Gene3D" id="2.10.109.10">
    <property type="entry name" value="Umud Fragment, subunit A"/>
    <property type="match status" value="1"/>
</dbReference>
<dbReference type="Proteomes" id="UP000057910">
    <property type="component" value="Unassembled WGS sequence"/>
</dbReference>
<dbReference type="PROSITE" id="PS50943">
    <property type="entry name" value="HTH_CROC1"/>
    <property type="match status" value="1"/>
</dbReference>
<evidence type="ECO:0000259" key="4">
    <source>
        <dbReference type="PROSITE" id="PS50943"/>
    </source>
</evidence>
<gene>
    <name evidence="5" type="ORF">WJ68_16310</name>
</gene>
<feature type="domain" description="HTH cro/C1-type" evidence="4">
    <location>
        <begin position="1"/>
        <end position="45"/>
    </location>
</feature>
<dbReference type="AlphaFoldDB" id="A0ABD4DZD9"/>
<dbReference type="CDD" id="cd06529">
    <property type="entry name" value="S24_LexA-like"/>
    <property type="match status" value="1"/>
</dbReference>
<dbReference type="CDD" id="cd00093">
    <property type="entry name" value="HTH_XRE"/>
    <property type="match status" value="1"/>
</dbReference>
<evidence type="ECO:0000256" key="3">
    <source>
        <dbReference type="ARBA" id="ARBA00023163"/>
    </source>
</evidence>
<comment type="caution">
    <text evidence="5">The sequence shown here is derived from an EMBL/GenBank/DDBJ whole genome shotgun (WGS) entry which is preliminary data.</text>
</comment>
<dbReference type="PANTHER" id="PTHR40661:SF3">
    <property type="entry name" value="FELS-1 PROPHAGE TRANSCRIPTIONAL REGULATOR"/>
    <property type="match status" value="1"/>
</dbReference>
<dbReference type="SUPFAM" id="SSF47413">
    <property type="entry name" value="lambda repressor-like DNA-binding domains"/>
    <property type="match status" value="1"/>
</dbReference>
<dbReference type="SUPFAM" id="SSF51306">
    <property type="entry name" value="LexA/Signal peptidase"/>
    <property type="match status" value="1"/>
</dbReference>
<dbReference type="EMBL" id="LPAD01000071">
    <property type="protein sequence ID" value="KVN83474.1"/>
    <property type="molecule type" value="Genomic_DNA"/>
</dbReference>
<keyword evidence="2" id="KW-0238">DNA-binding</keyword>
<protein>
    <recommendedName>
        <fullName evidence="4">HTH cro/C1-type domain-containing protein</fullName>
    </recommendedName>
</protein>
<dbReference type="InterPro" id="IPR015927">
    <property type="entry name" value="Peptidase_S24_S26A/B/C"/>
</dbReference>